<comment type="subcellular location">
    <subcellularLocation>
        <location evidence="1">Membrane</location>
        <topology evidence="1">Multi-pass membrane protein</topology>
    </subcellularLocation>
</comment>
<evidence type="ECO:0000256" key="4">
    <source>
        <dbReference type="ARBA" id="ARBA00023136"/>
    </source>
</evidence>
<dbReference type="Gene3D" id="1.20.1070.10">
    <property type="entry name" value="Rhodopsin 7-helix transmembrane proteins"/>
    <property type="match status" value="1"/>
</dbReference>
<dbReference type="Proteomes" id="UP000053927">
    <property type="component" value="Unassembled WGS sequence"/>
</dbReference>
<evidence type="ECO:0000256" key="5">
    <source>
        <dbReference type="SAM" id="MobiDB-lite"/>
    </source>
</evidence>
<dbReference type="PANTHER" id="PTHR23112">
    <property type="entry name" value="G PROTEIN-COUPLED RECEPTOR 157-RELATED"/>
    <property type="match status" value="1"/>
</dbReference>
<dbReference type="SUPFAM" id="SSF81321">
    <property type="entry name" value="Family A G protein-coupled receptor-like"/>
    <property type="match status" value="1"/>
</dbReference>
<feature type="compositionally biased region" description="Polar residues" evidence="5">
    <location>
        <begin position="342"/>
        <end position="357"/>
    </location>
</feature>
<feature type="transmembrane region" description="Helical" evidence="6">
    <location>
        <begin position="247"/>
        <end position="270"/>
    </location>
</feature>
<gene>
    <name evidence="7" type="ORF">STEHIDRAFT_173142</name>
</gene>
<feature type="region of interest" description="Disordered" evidence="5">
    <location>
        <begin position="342"/>
        <end position="362"/>
    </location>
</feature>
<keyword evidence="3 6" id="KW-1133">Transmembrane helix</keyword>
<evidence type="ECO:0008006" key="9">
    <source>
        <dbReference type="Google" id="ProtNLM"/>
    </source>
</evidence>
<evidence type="ECO:0000256" key="1">
    <source>
        <dbReference type="ARBA" id="ARBA00004141"/>
    </source>
</evidence>
<evidence type="ECO:0000256" key="6">
    <source>
        <dbReference type="SAM" id="Phobius"/>
    </source>
</evidence>
<evidence type="ECO:0000256" key="3">
    <source>
        <dbReference type="ARBA" id="ARBA00022989"/>
    </source>
</evidence>
<dbReference type="GO" id="GO:0007189">
    <property type="term" value="P:adenylate cyclase-activating G protein-coupled receptor signaling pathway"/>
    <property type="evidence" value="ECO:0007669"/>
    <property type="project" value="TreeGrafter"/>
</dbReference>
<feature type="transmembrane region" description="Helical" evidence="6">
    <location>
        <begin position="52"/>
        <end position="73"/>
    </location>
</feature>
<dbReference type="KEGG" id="shs:STEHIDRAFT_173142"/>
<keyword evidence="2 6" id="KW-0812">Transmembrane</keyword>
<feature type="compositionally biased region" description="Basic and acidic residues" evidence="5">
    <location>
        <begin position="389"/>
        <end position="421"/>
    </location>
</feature>
<evidence type="ECO:0000313" key="7">
    <source>
        <dbReference type="EMBL" id="EIM79403.1"/>
    </source>
</evidence>
<dbReference type="OMA" id="TKHESHT"/>
<dbReference type="AlphaFoldDB" id="R7RX60"/>
<dbReference type="eggNOG" id="ENOG502S939">
    <property type="taxonomic scope" value="Eukaryota"/>
</dbReference>
<reference evidence="8" key="1">
    <citation type="journal article" date="2012" name="Science">
        <title>The Paleozoic origin of enzymatic lignin decomposition reconstructed from 31 fungal genomes.</title>
        <authorList>
            <person name="Floudas D."/>
            <person name="Binder M."/>
            <person name="Riley R."/>
            <person name="Barry K."/>
            <person name="Blanchette R.A."/>
            <person name="Henrissat B."/>
            <person name="Martinez A.T."/>
            <person name="Otillar R."/>
            <person name="Spatafora J.W."/>
            <person name="Yadav J.S."/>
            <person name="Aerts A."/>
            <person name="Benoit I."/>
            <person name="Boyd A."/>
            <person name="Carlson A."/>
            <person name="Copeland A."/>
            <person name="Coutinho P.M."/>
            <person name="de Vries R.P."/>
            <person name="Ferreira P."/>
            <person name="Findley K."/>
            <person name="Foster B."/>
            <person name="Gaskell J."/>
            <person name="Glotzer D."/>
            <person name="Gorecki P."/>
            <person name="Heitman J."/>
            <person name="Hesse C."/>
            <person name="Hori C."/>
            <person name="Igarashi K."/>
            <person name="Jurgens J.A."/>
            <person name="Kallen N."/>
            <person name="Kersten P."/>
            <person name="Kohler A."/>
            <person name="Kuees U."/>
            <person name="Kumar T.K.A."/>
            <person name="Kuo A."/>
            <person name="LaButti K."/>
            <person name="Larrondo L.F."/>
            <person name="Lindquist E."/>
            <person name="Ling A."/>
            <person name="Lombard V."/>
            <person name="Lucas S."/>
            <person name="Lundell T."/>
            <person name="Martin R."/>
            <person name="McLaughlin D.J."/>
            <person name="Morgenstern I."/>
            <person name="Morin E."/>
            <person name="Murat C."/>
            <person name="Nagy L.G."/>
            <person name="Nolan M."/>
            <person name="Ohm R.A."/>
            <person name="Patyshakuliyeva A."/>
            <person name="Rokas A."/>
            <person name="Ruiz-Duenas F.J."/>
            <person name="Sabat G."/>
            <person name="Salamov A."/>
            <person name="Samejima M."/>
            <person name="Schmutz J."/>
            <person name="Slot J.C."/>
            <person name="St John F."/>
            <person name="Stenlid J."/>
            <person name="Sun H."/>
            <person name="Sun S."/>
            <person name="Syed K."/>
            <person name="Tsang A."/>
            <person name="Wiebenga A."/>
            <person name="Young D."/>
            <person name="Pisabarro A."/>
            <person name="Eastwood D.C."/>
            <person name="Martin F."/>
            <person name="Cullen D."/>
            <person name="Grigoriev I.V."/>
            <person name="Hibbett D.S."/>
        </authorList>
    </citation>
    <scope>NUCLEOTIDE SEQUENCE [LARGE SCALE GENOMIC DNA]</scope>
    <source>
        <strain evidence="8">FP-91666</strain>
    </source>
</reference>
<dbReference type="GeneID" id="18804219"/>
<dbReference type="GO" id="GO:0004930">
    <property type="term" value="F:G protein-coupled receptor activity"/>
    <property type="evidence" value="ECO:0007669"/>
    <property type="project" value="TreeGrafter"/>
</dbReference>
<protein>
    <recommendedName>
        <fullName evidence="9">G-protein coupled receptors family 2 profile 2 domain-containing protein</fullName>
    </recommendedName>
</protein>
<feature type="region of interest" description="Disordered" evidence="5">
    <location>
        <begin position="385"/>
        <end position="497"/>
    </location>
</feature>
<feature type="transmembrane region" description="Helical" evidence="6">
    <location>
        <begin position="85"/>
        <end position="112"/>
    </location>
</feature>
<feature type="transmembrane region" description="Helical" evidence="6">
    <location>
        <begin position="124"/>
        <end position="143"/>
    </location>
</feature>
<keyword evidence="4 6" id="KW-0472">Membrane</keyword>
<dbReference type="OrthoDB" id="3251871at2759"/>
<keyword evidence="8" id="KW-1185">Reference proteome</keyword>
<name>R7RX60_STEHR</name>
<evidence type="ECO:0000313" key="8">
    <source>
        <dbReference type="Proteomes" id="UP000053927"/>
    </source>
</evidence>
<accession>R7RX60</accession>
<feature type="compositionally biased region" description="Acidic residues" evidence="5">
    <location>
        <begin position="422"/>
        <end position="436"/>
    </location>
</feature>
<organism evidence="7 8">
    <name type="scientific">Stereum hirsutum (strain FP-91666)</name>
    <name type="common">White-rot fungus</name>
    <dbReference type="NCBI Taxonomy" id="721885"/>
    <lineage>
        <taxon>Eukaryota</taxon>
        <taxon>Fungi</taxon>
        <taxon>Dikarya</taxon>
        <taxon>Basidiomycota</taxon>
        <taxon>Agaricomycotina</taxon>
        <taxon>Agaricomycetes</taxon>
        <taxon>Russulales</taxon>
        <taxon>Stereaceae</taxon>
        <taxon>Stereum</taxon>
    </lineage>
</organism>
<proteinExistence type="predicted"/>
<evidence type="ECO:0000256" key="2">
    <source>
        <dbReference type="ARBA" id="ARBA00022692"/>
    </source>
</evidence>
<dbReference type="EMBL" id="JH687405">
    <property type="protein sequence ID" value="EIM79403.1"/>
    <property type="molecule type" value="Genomic_DNA"/>
</dbReference>
<dbReference type="GO" id="GO:0005886">
    <property type="term" value="C:plasma membrane"/>
    <property type="evidence" value="ECO:0007669"/>
    <property type="project" value="TreeGrafter"/>
</dbReference>
<feature type="transmembrane region" description="Helical" evidence="6">
    <location>
        <begin position="174"/>
        <end position="196"/>
    </location>
</feature>
<sequence length="525" mass="57595">MSFEFTPQKQTISNQLWGITSAVGAGLCFLVLILAGLVWLHQPSRHHLDRVSYRIVMYALVGNTIFGIASAVGGQLRGPGFGCGFSIFILQLTLEFSSFMLFSIALNLQLVVVHGVNGRRMEKFYIVGSALMAVILTVPAYAAGQYGWDPLEKDCWYTNDNKAQRLAWQLGTQMVWTGLTVLGEVMTSLTVMVFMIRHHFRQKQIFTTSQQSSSTNSQSRSQGGGIAPANAPQVIHANNYRSVIVRIALYPLASMLVNALSIMTALHSTISSGINTQNDYNILLLSDFLYGGRAVVYALLAASDPALIRGLKSLLTDTFPSFFGQNSRFGSQYSNTSISFAGVGKSSSRNRGQTSTFGGRSGGGVDGMVVTIELETVREPDYAITADVGAKDDTKDRREGSRERDKIEQEDVASETKIRDLEEGDMGLEFGVESDSEPYLTGAPTRPPPPSRTATVDGTLSPHMRPSTGDTVRIGRTASQREGDVGGAEGRRRQRRSWDVSMSMVRRRQREALRKEQEDAFGRQI</sequence>
<dbReference type="RefSeq" id="XP_007311533.1">
    <property type="nucleotide sequence ID" value="XM_007311471.1"/>
</dbReference>
<feature type="transmembrane region" description="Helical" evidence="6">
    <location>
        <begin position="16"/>
        <end position="40"/>
    </location>
</feature>
<dbReference type="PANTHER" id="PTHR23112:SF0">
    <property type="entry name" value="TRANSMEMBRANE PROTEIN 116"/>
    <property type="match status" value="1"/>
</dbReference>